<dbReference type="InterPro" id="IPR001509">
    <property type="entry name" value="Epimerase_deHydtase"/>
</dbReference>
<proteinExistence type="predicted"/>
<evidence type="ECO:0000313" key="3">
    <source>
        <dbReference type="Proteomes" id="UP000475214"/>
    </source>
</evidence>
<name>A0A6L9SEN8_9ACTN</name>
<organism evidence="2 3">
    <name type="scientific">Phytoactinopolyspora halotolerans</name>
    <dbReference type="NCBI Taxonomy" id="1981512"/>
    <lineage>
        <taxon>Bacteria</taxon>
        <taxon>Bacillati</taxon>
        <taxon>Actinomycetota</taxon>
        <taxon>Actinomycetes</taxon>
        <taxon>Jiangellales</taxon>
        <taxon>Jiangellaceae</taxon>
        <taxon>Phytoactinopolyspora</taxon>
    </lineage>
</organism>
<evidence type="ECO:0000259" key="1">
    <source>
        <dbReference type="Pfam" id="PF01370"/>
    </source>
</evidence>
<feature type="domain" description="NAD-dependent epimerase/dehydratase" evidence="1">
    <location>
        <begin position="3"/>
        <end position="219"/>
    </location>
</feature>
<dbReference type="PANTHER" id="PTHR48079:SF6">
    <property type="entry name" value="NAD(P)-BINDING DOMAIN-CONTAINING PROTEIN-RELATED"/>
    <property type="match status" value="1"/>
</dbReference>
<dbReference type="RefSeq" id="WP_163742363.1">
    <property type="nucleotide sequence ID" value="NZ_JAAGOA010000019.1"/>
</dbReference>
<dbReference type="Gene3D" id="3.40.50.720">
    <property type="entry name" value="NAD(P)-binding Rossmann-like Domain"/>
    <property type="match status" value="1"/>
</dbReference>
<reference evidence="2 3" key="1">
    <citation type="submission" date="2020-02" db="EMBL/GenBank/DDBJ databases">
        <authorList>
            <person name="Li X.-J."/>
            <person name="Han X.-M."/>
        </authorList>
    </citation>
    <scope>NUCLEOTIDE SEQUENCE [LARGE SCALE GENOMIC DNA]</scope>
    <source>
        <strain evidence="2 3">CCTCC AB 2017055</strain>
    </source>
</reference>
<accession>A0A6L9SEN8</accession>
<dbReference type="SUPFAM" id="SSF51735">
    <property type="entry name" value="NAD(P)-binding Rossmann-fold domains"/>
    <property type="match status" value="1"/>
</dbReference>
<dbReference type="GO" id="GO:0005737">
    <property type="term" value="C:cytoplasm"/>
    <property type="evidence" value="ECO:0007669"/>
    <property type="project" value="TreeGrafter"/>
</dbReference>
<dbReference type="GO" id="GO:0004029">
    <property type="term" value="F:aldehyde dehydrogenase (NAD+) activity"/>
    <property type="evidence" value="ECO:0007669"/>
    <property type="project" value="TreeGrafter"/>
</dbReference>
<sequence>MRILVTGGTGFVGSHAVAALVEQGYDVRLLVRSPDRIAPALEPLGVNGAVGHVVGDVTDRASVERAVAGCDAVVNAANVYDLDARAYRATKDVKVRGTEVVLRAAAERGCDPIVHVSSTLTVLSWHATVGPDAPLSSARGVYTRSKVAGDRIARDLQASGLPVVLVQPGGVLGPSDPHLSDQMRRLRDVLRGLYPLYPRGGYHVCDVRDVARVLSAVVVPGRGPRRYAVPGHHVDGRRMFDMLRTVTGRRLPHVLLPAAALLAPTWLASSVQRILPFHVPAEYEGVLVTWYDTRIDDSRAREEFGIEPRLLGETFLDAVSWLRDAGHITARQAGRISTGEPI</sequence>
<dbReference type="InterPro" id="IPR051783">
    <property type="entry name" value="NAD(P)-dependent_oxidoreduct"/>
</dbReference>
<dbReference type="PANTHER" id="PTHR48079">
    <property type="entry name" value="PROTEIN YEEZ"/>
    <property type="match status" value="1"/>
</dbReference>
<gene>
    <name evidence="2" type="ORF">G1H10_23395</name>
</gene>
<evidence type="ECO:0000313" key="2">
    <source>
        <dbReference type="EMBL" id="NEE03114.1"/>
    </source>
</evidence>
<dbReference type="Pfam" id="PF01370">
    <property type="entry name" value="Epimerase"/>
    <property type="match status" value="1"/>
</dbReference>
<protein>
    <submittedName>
        <fullName evidence="2">SDR family NAD(P)-dependent oxidoreductase</fullName>
    </submittedName>
</protein>
<comment type="caution">
    <text evidence="2">The sequence shown here is derived from an EMBL/GenBank/DDBJ whole genome shotgun (WGS) entry which is preliminary data.</text>
</comment>
<keyword evidence="3" id="KW-1185">Reference proteome</keyword>
<dbReference type="EMBL" id="JAAGOA010000019">
    <property type="protein sequence ID" value="NEE03114.1"/>
    <property type="molecule type" value="Genomic_DNA"/>
</dbReference>
<dbReference type="Proteomes" id="UP000475214">
    <property type="component" value="Unassembled WGS sequence"/>
</dbReference>
<dbReference type="InterPro" id="IPR036291">
    <property type="entry name" value="NAD(P)-bd_dom_sf"/>
</dbReference>
<dbReference type="AlphaFoldDB" id="A0A6L9SEN8"/>